<proteinExistence type="predicted"/>
<feature type="region of interest" description="Disordered" evidence="1">
    <location>
        <begin position="347"/>
        <end position="425"/>
    </location>
</feature>
<dbReference type="AlphaFoldDB" id="A0A6A6YFJ4"/>
<keyword evidence="3" id="KW-1185">Reference proteome</keyword>
<feature type="compositionally biased region" description="Polar residues" evidence="1">
    <location>
        <begin position="103"/>
        <end position="115"/>
    </location>
</feature>
<dbReference type="OrthoDB" id="4161727at2759"/>
<dbReference type="PANTHER" id="PTHR38166">
    <property type="entry name" value="C2H2-TYPE DOMAIN-CONTAINING PROTEIN-RELATED"/>
    <property type="match status" value="1"/>
</dbReference>
<name>A0A6A6YFJ4_9PEZI</name>
<organism evidence="2">
    <name type="scientific">Mytilinidion resinicola</name>
    <dbReference type="NCBI Taxonomy" id="574789"/>
    <lineage>
        <taxon>Eukaryota</taxon>
        <taxon>Fungi</taxon>
        <taxon>Dikarya</taxon>
        <taxon>Ascomycota</taxon>
        <taxon>Pezizomycotina</taxon>
        <taxon>Dothideomycetes</taxon>
        <taxon>Pleosporomycetidae</taxon>
        <taxon>Mytilinidiales</taxon>
        <taxon>Mytilinidiaceae</taxon>
        <taxon>Mytilinidion</taxon>
    </lineage>
</organism>
<dbReference type="EMBL" id="MU003705">
    <property type="protein sequence ID" value="KAF2807369.1"/>
    <property type="molecule type" value="Genomic_DNA"/>
</dbReference>
<feature type="region of interest" description="Disordered" evidence="1">
    <location>
        <begin position="99"/>
        <end position="121"/>
    </location>
</feature>
<evidence type="ECO:0000313" key="4">
    <source>
        <dbReference type="RefSeq" id="XP_033574333.1"/>
    </source>
</evidence>
<evidence type="ECO:0000313" key="2">
    <source>
        <dbReference type="EMBL" id="KAF2807369.1"/>
    </source>
</evidence>
<evidence type="ECO:0008006" key="5">
    <source>
        <dbReference type="Google" id="ProtNLM"/>
    </source>
</evidence>
<dbReference type="Proteomes" id="UP000504636">
    <property type="component" value="Unplaced"/>
</dbReference>
<gene>
    <name evidence="2 4" type="ORF">BDZ99DRAFT_522988</name>
</gene>
<feature type="compositionally biased region" description="Polar residues" evidence="1">
    <location>
        <begin position="347"/>
        <end position="368"/>
    </location>
</feature>
<feature type="compositionally biased region" description="Polar residues" evidence="1">
    <location>
        <begin position="203"/>
        <end position="219"/>
    </location>
</feature>
<feature type="compositionally biased region" description="Basic and acidic residues" evidence="1">
    <location>
        <begin position="249"/>
        <end position="265"/>
    </location>
</feature>
<evidence type="ECO:0000256" key="1">
    <source>
        <dbReference type="SAM" id="MobiDB-lite"/>
    </source>
</evidence>
<protein>
    <recommendedName>
        <fullName evidence="5">C2H2-type domain-containing protein</fullName>
    </recommendedName>
</protein>
<feature type="compositionally biased region" description="Low complexity" evidence="1">
    <location>
        <begin position="266"/>
        <end position="290"/>
    </location>
</feature>
<dbReference type="PANTHER" id="PTHR38166:SF1">
    <property type="entry name" value="C2H2-TYPE DOMAIN-CONTAINING PROTEIN"/>
    <property type="match status" value="1"/>
</dbReference>
<reference evidence="4" key="3">
    <citation type="submission" date="2025-04" db="UniProtKB">
        <authorList>
            <consortium name="RefSeq"/>
        </authorList>
    </citation>
    <scope>IDENTIFICATION</scope>
    <source>
        <strain evidence="4">CBS 304.34</strain>
    </source>
</reference>
<reference evidence="2 4" key="1">
    <citation type="journal article" date="2020" name="Stud. Mycol.">
        <title>101 Dothideomycetes genomes: a test case for predicting lifestyles and emergence of pathogens.</title>
        <authorList>
            <person name="Haridas S."/>
            <person name="Albert R."/>
            <person name="Binder M."/>
            <person name="Bloem J."/>
            <person name="Labutti K."/>
            <person name="Salamov A."/>
            <person name="Andreopoulos B."/>
            <person name="Baker S."/>
            <person name="Barry K."/>
            <person name="Bills G."/>
            <person name="Bluhm B."/>
            <person name="Cannon C."/>
            <person name="Castanera R."/>
            <person name="Culley D."/>
            <person name="Daum C."/>
            <person name="Ezra D."/>
            <person name="Gonzalez J."/>
            <person name="Henrissat B."/>
            <person name="Kuo A."/>
            <person name="Liang C."/>
            <person name="Lipzen A."/>
            <person name="Lutzoni F."/>
            <person name="Magnuson J."/>
            <person name="Mondo S."/>
            <person name="Nolan M."/>
            <person name="Ohm R."/>
            <person name="Pangilinan J."/>
            <person name="Park H.-J."/>
            <person name="Ramirez L."/>
            <person name="Alfaro M."/>
            <person name="Sun H."/>
            <person name="Tritt A."/>
            <person name="Yoshinaga Y."/>
            <person name="Zwiers L.-H."/>
            <person name="Turgeon B."/>
            <person name="Goodwin S."/>
            <person name="Spatafora J."/>
            <person name="Crous P."/>
            <person name="Grigoriev I."/>
        </authorList>
    </citation>
    <scope>NUCLEOTIDE SEQUENCE</scope>
    <source>
        <strain evidence="2 4">CBS 304.34</strain>
    </source>
</reference>
<feature type="compositionally biased region" description="Low complexity" evidence="1">
    <location>
        <begin position="298"/>
        <end position="308"/>
    </location>
</feature>
<feature type="compositionally biased region" description="Basic and acidic residues" evidence="1">
    <location>
        <begin position="369"/>
        <end position="387"/>
    </location>
</feature>
<sequence length="792" mass="88406">MPGGDRSWHSRSTLSHGCSTCTFEDGSGDLIFCCQCGSGIQLLYVNPSCYNCGHHFLWDGPIIPNHRNSKATLRTEETEAPSLTFNELLFRRAADPAQRWSKPISTDNDAASCGSSPRHDPLELSAAERRALPAPETPHDTLEQLLGPLPSSPELAARVYIHARERCQETSPQGLRLFEEHVFKRLHETDWPDHPLVWDIESSDQSSDETPTARKTSSIPRVHRDPTLSESSHGSHHIAKAAAADSEGVNEKTRLLPRAASRDSSVEVYSSSETSPSTCSSPTATPNSNTEYDDSTETETSPSTVTLSYPRPSIISYLARNIVNRVMNGIHFFFDVKSGIIQCTTGSNHNTPTAKSQNASGHSNPNNRQAEDGNKRREGGRDSHDPPQDQSEDDHDDDSSNKRQKLNNGRRAQKSTKRFACPYFQRDPEKHKDRRSCAGPGWFDIHHVKDHLYHYHEVRPCPRCRLDLKTDKALKLHLQAPQICENQAPRPCDGIDEVKKAKLQNRKGWSRKTPIRKWEAIYQILFPNDNILDMPSPFYENGDSSSSTGDPVARFERYCRRELPRSVRTRLEKVVEEHLLRDGDLITNQIESIIRESWDGVVSSFQEVSGIRGISIVPNSTPAKGYEMDVADEDASTMPASNGTIQASLDGSAFPVITLEAFDATRFRPCTPPLSFNNKVAQGGSDEVSYSANPAFNIDEFFENLNDPSSTSCELTTLPFSTSWDDDYMGSGASTSTPHLIEQNMEQNISSPGTTIVKVIPEIRLPTILEREEAYMDITNMLHLPNVWYSSE</sequence>
<feature type="region of interest" description="Disordered" evidence="1">
    <location>
        <begin position="195"/>
        <end position="308"/>
    </location>
</feature>
<reference evidence="4" key="2">
    <citation type="submission" date="2020-04" db="EMBL/GenBank/DDBJ databases">
        <authorList>
            <consortium name="NCBI Genome Project"/>
        </authorList>
    </citation>
    <scope>NUCLEOTIDE SEQUENCE</scope>
    <source>
        <strain evidence="4">CBS 304.34</strain>
    </source>
</reference>
<accession>A0A6A6YFJ4</accession>
<evidence type="ECO:0000313" key="3">
    <source>
        <dbReference type="Proteomes" id="UP000504636"/>
    </source>
</evidence>
<dbReference type="RefSeq" id="XP_033574333.1">
    <property type="nucleotide sequence ID" value="XM_033725760.1"/>
</dbReference>
<dbReference type="GeneID" id="54466653"/>